<dbReference type="AlphaFoldDB" id="A0A1R1PIN1"/>
<evidence type="ECO:0000256" key="10">
    <source>
        <dbReference type="ARBA" id="ARBA00023027"/>
    </source>
</evidence>
<evidence type="ECO:0000256" key="4">
    <source>
        <dbReference type="ARBA" id="ARBA00011738"/>
    </source>
</evidence>
<keyword evidence="7" id="KW-0812">Transmembrane</keyword>
<dbReference type="Gene3D" id="3.40.50.720">
    <property type="entry name" value="NAD(P)-binding Rossmann-like Domain"/>
    <property type="match status" value="1"/>
</dbReference>
<dbReference type="Gene3D" id="3.90.110.10">
    <property type="entry name" value="Lactate dehydrogenase/glycoside hydrolase, family 4, C-terminal"/>
    <property type="match status" value="1"/>
</dbReference>
<evidence type="ECO:0000256" key="11">
    <source>
        <dbReference type="ARBA" id="ARBA00023136"/>
    </source>
</evidence>
<comment type="similarity">
    <text evidence="3">Belongs to the CorA metal ion transporter (MIT) (TC 1.A.35) family.</text>
</comment>
<dbReference type="CDD" id="cd01337">
    <property type="entry name" value="MDH_glyoxysomal_mitochondrial"/>
    <property type="match status" value="1"/>
</dbReference>
<keyword evidence="6" id="KW-0816">Tricarboxylic acid cycle</keyword>
<dbReference type="InterPro" id="IPR010097">
    <property type="entry name" value="Malate_DH_type1"/>
</dbReference>
<dbReference type="InterPro" id="IPR045863">
    <property type="entry name" value="CorA_TM1_TM2"/>
</dbReference>
<evidence type="ECO:0000256" key="12">
    <source>
        <dbReference type="ARBA" id="ARBA00048313"/>
    </source>
</evidence>
<dbReference type="SUPFAM" id="SSF51735">
    <property type="entry name" value="NAD(P)-binding Rossmann-fold domains"/>
    <property type="match status" value="1"/>
</dbReference>
<proteinExistence type="inferred from homology"/>
<keyword evidence="11" id="KW-0472">Membrane</keyword>
<evidence type="ECO:0000256" key="1">
    <source>
        <dbReference type="ARBA" id="ARBA00004141"/>
    </source>
</evidence>
<evidence type="ECO:0000256" key="7">
    <source>
        <dbReference type="ARBA" id="ARBA00022692"/>
    </source>
</evidence>
<protein>
    <recommendedName>
        <fullName evidence="5">malate dehydrogenase</fullName>
        <ecNumber evidence="5">1.1.1.37</ecNumber>
    </recommendedName>
</protein>
<keyword evidence="8" id="KW-1133">Transmembrane helix</keyword>
<feature type="region of interest" description="Disordered" evidence="13">
    <location>
        <begin position="122"/>
        <end position="159"/>
    </location>
</feature>
<evidence type="ECO:0000259" key="15">
    <source>
        <dbReference type="Pfam" id="PF02866"/>
    </source>
</evidence>
<dbReference type="GO" id="GO:0046873">
    <property type="term" value="F:metal ion transmembrane transporter activity"/>
    <property type="evidence" value="ECO:0007669"/>
    <property type="project" value="InterPro"/>
</dbReference>
<dbReference type="GO" id="GO:0016020">
    <property type="term" value="C:membrane"/>
    <property type="evidence" value="ECO:0007669"/>
    <property type="project" value="UniProtKB-SubCell"/>
</dbReference>
<dbReference type="GO" id="GO:0006099">
    <property type="term" value="P:tricarboxylic acid cycle"/>
    <property type="evidence" value="ECO:0007669"/>
    <property type="project" value="UniProtKB-KW"/>
</dbReference>
<reference evidence="18" key="1">
    <citation type="submission" date="2017-01" db="EMBL/GenBank/DDBJ databases">
        <authorList>
            <person name="Wang Y."/>
            <person name="White M."/>
            <person name="Kvist S."/>
            <person name="Moncalvo J.-M."/>
        </authorList>
    </citation>
    <scope>NUCLEOTIDE SEQUENCE [LARGE SCALE GENOMIC DNA]</scope>
    <source>
        <strain evidence="18">COL-18-3</strain>
    </source>
</reference>
<dbReference type="InterPro" id="IPR036291">
    <property type="entry name" value="NAD(P)-bd_dom_sf"/>
</dbReference>
<dbReference type="PANTHER" id="PTHR11540:SF16">
    <property type="entry name" value="MALATE DEHYDROGENASE, MITOCHONDRIAL"/>
    <property type="match status" value="1"/>
</dbReference>
<sequence length="809" mass="90252">MIPVKLKERFKKGGIAKRILGLSKKINNKHRFVEEKRIEESIQEEKLRRESSFFVQSPESRNQNPTFSKPEIFNEKYVKLLKDKRVMLYTVENGPIYSTSLLKVMQDDTAFMDRVKKCDRTRREYTNSEKSELMPTEKYNGDGRTQQEEKRQQPQESVTDECSLKMAEAFYRGEEESMFWLDVVDPTDEELEYLETELDLHRLTVESIQEVDFGVDIVSKFPGYMFAAFNILEEGDNTGTQCAEYFSSRCSFILKGGGILTFRQTETIIQRDDLILELKRLQQFGYQHTISPEYILHKHIMTMVENVLMYMNIIEKLSFGFNDYALSSASEKDVKKTILYLRRGITLGLRNLLSKPRVLRLLIRELEKRRIGDLPRVEKALGLTNVVQGKPILGAWNLATSLESALSQMNIMLISCIHFESMASQSYAHYLELQTVNAVEDERASSEFLYKITAFTCVFSVSTAISGLFGMNVDVPFKVDNEDPLSILFNKNSSKGANVTVLGAAGGIGQPLSLLLKTNPLVSRLNLYDVVNSVGVAADVSHINHESEVAGFLPENDGLKKSLDGADVVLIPAGVPRKPGMTRDDLFNTNAGIVKTLTTACAEVCPNAKILIISNPVNSTVPIASEVYKKHGVDGSKKIFGVTTLDLVRASRFVYEKLGKIVNVPVIGGHAGTTIIPLFSQVEGLKLSKEELEALTYRVQFGGDEVVKAKAGTGSATLSMAFAGARFADSVIRGSNGEEIVECAFVRTDLYKSEGIDYFSTFVKLGPNGVETILPIPKDITAYEKGLIAEGIKQLQASEKKGVEFASKQ</sequence>
<dbReference type="Proteomes" id="UP000188320">
    <property type="component" value="Unassembled WGS sequence"/>
</dbReference>
<dbReference type="PROSITE" id="PS00068">
    <property type="entry name" value="MDH"/>
    <property type="match status" value="1"/>
</dbReference>
<feature type="domain" description="Lactate/malate dehydrogenase C-terminal" evidence="15">
    <location>
        <begin position="643"/>
        <end position="805"/>
    </location>
</feature>
<dbReference type="Pfam" id="PF01544">
    <property type="entry name" value="CorA"/>
    <property type="match status" value="1"/>
</dbReference>
<dbReference type="OrthoDB" id="755699at2759"/>
<feature type="compositionally biased region" description="Basic and acidic residues" evidence="13">
    <location>
        <begin position="139"/>
        <end position="153"/>
    </location>
</feature>
<comment type="similarity">
    <text evidence="2">Belongs to the LDH/MDH superfamily. MDH type 1 family.</text>
</comment>
<dbReference type="EMBL" id="LSSK01001075">
    <property type="protein sequence ID" value="OMH80798.1"/>
    <property type="molecule type" value="Genomic_DNA"/>
</dbReference>
<dbReference type="SUPFAM" id="SSF144083">
    <property type="entry name" value="Magnesium transport protein CorA, transmembrane region"/>
    <property type="match status" value="1"/>
</dbReference>
<accession>A0A1R1PIN1</accession>
<evidence type="ECO:0000256" key="13">
    <source>
        <dbReference type="SAM" id="MobiDB-lite"/>
    </source>
</evidence>
<organism evidence="16 18">
    <name type="scientific">Zancudomyces culisetae</name>
    <name type="common">Gut fungus</name>
    <name type="synonym">Smittium culisetae</name>
    <dbReference type="NCBI Taxonomy" id="1213189"/>
    <lineage>
        <taxon>Eukaryota</taxon>
        <taxon>Fungi</taxon>
        <taxon>Fungi incertae sedis</taxon>
        <taxon>Zoopagomycota</taxon>
        <taxon>Kickxellomycotina</taxon>
        <taxon>Harpellomycetes</taxon>
        <taxon>Harpellales</taxon>
        <taxon>Legeriomycetaceae</taxon>
        <taxon>Zancudomyces</taxon>
    </lineage>
</organism>
<comment type="caution">
    <text evidence="16">The sequence shown here is derived from an EMBL/GenBank/DDBJ whole genome shotgun (WGS) entry which is preliminary data.</text>
</comment>
<feature type="domain" description="Lactate/malate dehydrogenase N-terminal" evidence="14">
    <location>
        <begin position="498"/>
        <end position="641"/>
    </location>
</feature>
<evidence type="ECO:0000256" key="9">
    <source>
        <dbReference type="ARBA" id="ARBA00023002"/>
    </source>
</evidence>
<dbReference type="InterPro" id="IPR002523">
    <property type="entry name" value="MgTranspt_CorA/ZnTranspt_ZntB"/>
</dbReference>
<dbReference type="InterPro" id="IPR015955">
    <property type="entry name" value="Lactate_DH/Glyco_Ohase_4_C"/>
</dbReference>
<dbReference type="InterPro" id="IPR022383">
    <property type="entry name" value="Lactate/malate_DH_C"/>
</dbReference>
<dbReference type="EMBL" id="LSSK01001065">
    <property type="protein sequence ID" value="OMH80845.1"/>
    <property type="molecule type" value="Genomic_DNA"/>
</dbReference>
<keyword evidence="18" id="KW-1185">Reference proteome</keyword>
<evidence type="ECO:0000256" key="5">
    <source>
        <dbReference type="ARBA" id="ARBA00012995"/>
    </source>
</evidence>
<dbReference type="InterPro" id="IPR001236">
    <property type="entry name" value="Lactate/malate_DH_N"/>
</dbReference>
<comment type="subunit">
    <text evidence="4">Homodimer.</text>
</comment>
<gene>
    <name evidence="17" type="ORF">AX774_g5715</name>
    <name evidence="16" type="ORF">AX774_g5762</name>
</gene>
<evidence type="ECO:0000313" key="18">
    <source>
        <dbReference type="Proteomes" id="UP000188320"/>
    </source>
</evidence>
<dbReference type="Pfam" id="PF00056">
    <property type="entry name" value="Ldh_1_N"/>
    <property type="match status" value="1"/>
</dbReference>
<evidence type="ECO:0000313" key="16">
    <source>
        <dbReference type="EMBL" id="OMH80798.1"/>
    </source>
</evidence>
<dbReference type="NCBIfam" id="TIGR01772">
    <property type="entry name" value="MDH_euk_gproteo"/>
    <property type="match status" value="1"/>
</dbReference>
<dbReference type="FunFam" id="3.90.110.10:FF:000001">
    <property type="entry name" value="Malate dehydrogenase"/>
    <property type="match status" value="1"/>
</dbReference>
<dbReference type="Gene3D" id="3.30.460.20">
    <property type="entry name" value="CorA soluble domain-like"/>
    <property type="match status" value="1"/>
</dbReference>
<dbReference type="FunFam" id="3.40.50.720:FF:000013">
    <property type="entry name" value="Malate dehydrogenase"/>
    <property type="match status" value="1"/>
</dbReference>
<keyword evidence="10" id="KW-0520">NAD</keyword>
<comment type="subcellular location">
    <subcellularLocation>
        <location evidence="1">Membrane</location>
        <topology evidence="1">Multi-pass membrane protein</topology>
    </subcellularLocation>
</comment>
<evidence type="ECO:0000256" key="3">
    <source>
        <dbReference type="ARBA" id="ARBA00009765"/>
    </source>
</evidence>
<evidence type="ECO:0000256" key="6">
    <source>
        <dbReference type="ARBA" id="ARBA00022532"/>
    </source>
</evidence>
<name>A0A1R1PIN1_ZANCU</name>
<evidence type="ECO:0000259" key="14">
    <source>
        <dbReference type="Pfam" id="PF00056"/>
    </source>
</evidence>
<dbReference type="InterPro" id="IPR045861">
    <property type="entry name" value="CorA_cytoplasmic_dom"/>
</dbReference>
<feature type="compositionally biased region" description="Basic and acidic residues" evidence="13">
    <location>
        <begin position="122"/>
        <end position="132"/>
    </location>
</feature>
<dbReference type="EC" id="1.1.1.37" evidence="5"/>
<dbReference type="GO" id="GO:0030060">
    <property type="term" value="F:L-malate dehydrogenase (NAD+) activity"/>
    <property type="evidence" value="ECO:0007669"/>
    <property type="project" value="UniProtKB-EC"/>
</dbReference>
<evidence type="ECO:0000256" key="8">
    <source>
        <dbReference type="ARBA" id="ARBA00022989"/>
    </source>
</evidence>
<dbReference type="PANTHER" id="PTHR11540">
    <property type="entry name" value="MALATE AND LACTATE DEHYDROGENASE"/>
    <property type="match status" value="1"/>
</dbReference>
<dbReference type="GO" id="GO:0005737">
    <property type="term" value="C:cytoplasm"/>
    <property type="evidence" value="ECO:0007669"/>
    <property type="project" value="TreeGrafter"/>
</dbReference>
<keyword evidence="9" id="KW-0560">Oxidoreductase</keyword>
<reference evidence="16" key="2">
    <citation type="submission" date="2017-01" db="EMBL/GenBank/DDBJ databases">
        <authorList>
            <person name="Mah S.A."/>
            <person name="Swanson W.J."/>
            <person name="Moy G.W."/>
            <person name="Vacquier V.D."/>
        </authorList>
    </citation>
    <scope>NUCLEOTIDE SEQUENCE [LARGE SCALE GENOMIC DNA]</scope>
    <source>
        <strain evidence="16">COL-18-3</strain>
    </source>
</reference>
<dbReference type="InterPro" id="IPR001252">
    <property type="entry name" value="Malate_DH_AS"/>
</dbReference>
<dbReference type="SUPFAM" id="SSF56327">
    <property type="entry name" value="LDH C-terminal domain-like"/>
    <property type="match status" value="1"/>
</dbReference>
<evidence type="ECO:0000256" key="2">
    <source>
        <dbReference type="ARBA" id="ARBA00008824"/>
    </source>
</evidence>
<dbReference type="SUPFAM" id="SSF143865">
    <property type="entry name" value="CorA soluble domain-like"/>
    <property type="match status" value="1"/>
</dbReference>
<dbReference type="Pfam" id="PF02866">
    <property type="entry name" value="Ldh_1_C"/>
    <property type="match status" value="1"/>
</dbReference>
<comment type="catalytic activity">
    <reaction evidence="12">
        <text>(S)-malate + NAD(+) = oxaloacetate + NADH + H(+)</text>
        <dbReference type="Rhea" id="RHEA:21432"/>
        <dbReference type="ChEBI" id="CHEBI:15378"/>
        <dbReference type="ChEBI" id="CHEBI:15589"/>
        <dbReference type="ChEBI" id="CHEBI:16452"/>
        <dbReference type="ChEBI" id="CHEBI:57540"/>
        <dbReference type="ChEBI" id="CHEBI:57945"/>
        <dbReference type="EC" id="1.1.1.37"/>
    </reaction>
</comment>
<evidence type="ECO:0000313" key="17">
    <source>
        <dbReference type="EMBL" id="OMH80845.1"/>
    </source>
</evidence>
<dbReference type="GO" id="GO:0006108">
    <property type="term" value="P:malate metabolic process"/>
    <property type="evidence" value="ECO:0007669"/>
    <property type="project" value="InterPro"/>
</dbReference>